<proteinExistence type="predicted"/>
<sequence length="109" mass="12699">MVIDDKFYVGGARDRQIIRMVRGIRRFHKVRYVPGVFVVTLPLFDDGILEIYELNELRQKVYRDMENSIHIVGAAPSRVQAIRLVRDIIDDIYRKTGDVDVKGFFDAEV</sequence>
<evidence type="ECO:0000313" key="1">
    <source>
        <dbReference type="EMBL" id="RGS40675.1"/>
    </source>
</evidence>
<dbReference type="Proteomes" id="UP000283295">
    <property type="component" value="Unassembled WGS sequence"/>
</dbReference>
<comment type="caution">
    <text evidence="1">The sequence shown here is derived from an EMBL/GenBank/DDBJ whole genome shotgun (WGS) entry which is preliminary data.</text>
</comment>
<dbReference type="EMBL" id="QRVK01000026">
    <property type="protein sequence ID" value="RGS40675.1"/>
    <property type="molecule type" value="Genomic_DNA"/>
</dbReference>
<dbReference type="AlphaFoldDB" id="A0A3R5ZZU7"/>
<dbReference type="OrthoDB" id="2085859at2"/>
<gene>
    <name evidence="1" type="ORF">DWX94_10005</name>
</gene>
<accession>A0A3R5ZZU7</accession>
<protein>
    <submittedName>
        <fullName evidence="1">Uncharacterized protein</fullName>
    </submittedName>
</protein>
<dbReference type="RefSeq" id="WP_022059059.1">
    <property type="nucleotide sequence ID" value="NZ_WQPE01000001.1"/>
</dbReference>
<organism evidence="1 2">
    <name type="scientific">Coprococcus eutactus</name>
    <dbReference type="NCBI Taxonomy" id="33043"/>
    <lineage>
        <taxon>Bacteria</taxon>
        <taxon>Bacillati</taxon>
        <taxon>Bacillota</taxon>
        <taxon>Clostridia</taxon>
        <taxon>Lachnospirales</taxon>
        <taxon>Lachnospiraceae</taxon>
        <taxon>Coprococcus</taxon>
    </lineage>
</organism>
<reference evidence="1 2" key="1">
    <citation type="submission" date="2018-08" db="EMBL/GenBank/DDBJ databases">
        <title>A genome reference for cultivated species of the human gut microbiota.</title>
        <authorList>
            <person name="Zou Y."/>
            <person name="Xue W."/>
            <person name="Luo G."/>
        </authorList>
    </citation>
    <scope>NUCLEOTIDE SEQUENCE [LARGE SCALE GENOMIC DNA]</scope>
    <source>
        <strain evidence="1 2">AF22-21</strain>
    </source>
</reference>
<evidence type="ECO:0000313" key="2">
    <source>
        <dbReference type="Proteomes" id="UP000283295"/>
    </source>
</evidence>
<name>A0A3R5ZZU7_9FIRM</name>